<sequence length="38" mass="4425">MSVPPEIALERGDEFIFKRAIQKVMMQHAWSATINICY</sequence>
<name>A0ABS4CTA8_9BACI</name>
<gene>
    <name evidence="1" type="ORF">JOC74_001249</name>
</gene>
<protein>
    <submittedName>
        <fullName evidence="1">Uncharacterized protein</fullName>
    </submittedName>
</protein>
<organism evidence="1 2">
    <name type="scientific">Bacillus capparidis</name>
    <dbReference type="NCBI Taxonomy" id="1840411"/>
    <lineage>
        <taxon>Bacteria</taxon>
        <taxon>Bacillati</taxon>
        <taxon>Bacillota</taxon>
        <taxon>Bacilli</taxon>
        <taxon>Bacillales</taxon>
        <taxon>Bacillaceae</taxon>
        <taxon>Bacillus</taxon>
    </lineage>
</organism>
<proteinExistence type="predicted"/>
<keyword evidence="2" id="KW-1185">Reference proteome</keyword>
<evidence type="ECO:0000313" key="2">
    <source>
        <dbReference type="Proteomes" id="UP000674416"/>
    </source>
</evidence>
<evidence type="ECO:0000313" key="1">
    <source>
        <dbReference type="EMBL" id="MBP1080761.1"/>
    </source>
</evidence>
<reference evidence="1 2" key="1">
    <citation type="submission" date="2021-01" db="EMBL/GenBank/DDBJ databases">
        <title>Genomic Encyclopedia of Type Strains, Phase IV (KMG-IV): sequencing the most valuable type-strain genomes for metagenomic binning, comparative biology and taxonomic classification.</title>
        <authorList>
            <person name="Goeker M."/>
        </authorList>
    </citation>
    <scope>NUCLEOTIDE SEQUENCE [LARGE SCALE GENOMIC DNA]</scope>
    <source>
        <strain evidence="1 2">DSM 103394</strain>
    </source>
</reference>
<dbReference type="Proteomes" id="UP000674416">
    <property type="component" value="Unassembled WGS sequence"/>
</dbReference>
<comment type="caution">
    <text evidence="1">The sequence shown here is derived from an EMBL/GenBank/DDBJ whole genome shotgun (WGS) entry which is preliminary data.</text>
</comment>
<accession>A0ABS4CTA8</accession>
<dbReference type="EMBL" id="JAFDST010000001">
    <property type="protein sequence ID" value="MBP1080761.1"/>
    <property type="molecule type" value="Genomic_DNA"/>
</dbReference>